<dbReference type="EMBL" id="JBHTNH010000061">
    <property type="protein sequence ID" value="MFD1363667.1"/>
    <property type="molecule type" value="Genomic_DNA"/>
</dbReference>
<proteinExistence type="predicted"/>
<reference evidence="2" key="1">
    <citation type="journal article" date="2019" name="Int. J. Syst. Evol. Microbiol.">
        <title>The Global Catalogue of Microorganisms (GCM) 10K type strain sequencing project: providing services to taxonomists for standard genome sequencing and annotation.</title>
        <authorList>
            <consortium name="The Broad Institute Genomics Platform"/>
            <consortium name="The Broad Institute Genome Sequencing Center for Infectious Disease"/>
            <person name="Wu L."/>
            <person name="Ma J."/>
        </authorList>
    </citation>
    <scope>NUCLEOTIDE SEQUENCE [LARGE SCALE GENOMIC DNA]</scope>
    <source>
        <strain evidence="2">CCUG 54822</strain>
    </source>
</reference>
<accession>A0ABW3ZZ04</accession>
<evidence type="ECO:0000313" key="1">
    <source>
        <dbReference type="EMBL" id="MFD1363667.1"/>
    </source>
</evidence>
<comment type="caution">
    <text evidence="1">The sequence shown here is derived from an EMBL/GenBank/DDBJ whole genome shotgun (WGS) entry which is preliminary data.</text>
</comment>
<keyword evidence="2" id="KW-1185">Reference proteome</keyword>
<gene>
    <name evidence="1" type="ORF">ACFQ4A_18850</name>
</gene>
<protein>
    <submittedName>
        <fullName evidence="1">Uncharacterized protein</fullName>
    </submittedName>
</protein>
<organism evidence="1 2">
    <name type="scientific">Lentibacillus salinarum</name>
    <dbReference type="NCBI Taxonomy" id="446820"/>
    <lineage>
        <taxon>Bacteria</taxon>
        <taxon>Bacillati</taxon>
        <taxon>Bacillota</taxon>
        <taxon>Bacilli</taxon>
        <taxon>Bacillales</taxon>
        <taxon>Bacillaceae</taxon>
        <taxon>Lentibacillus</taxon>
    </lineage>
</organism>
<dbReference type="Proteomes" id="UP001597178">
    <property type="component" value="Unassembled WGS sequence"/>
</dbReference>
<evidence type="ECO:0000313" key="2">
    <source>
        <dbReference type="Proteomes" id="UP001597178"/>
    </source>
</evidence>
<name>A0ABW3ZZ04_9BACI</name>
<sequence>MLVHLVWLLRTLELTWLLHDLVLCSLELAALPLELVLLLRDFGGCCAT</sequence>